<accession>A0AA35PVB4</accession>
<evidence type="ECO:0000313" key="2">
    <source>
        <dbReference type="EMBL" id="CAI5799313.1"/>
    </source>
</evidence>
<dbReference type="Pfam" id="PF00078">
    <property type="entry name" value="RVT_1"/>
    <property type="match status" value="1"/>
</dbReference>
<dbReference type="PANTHER" id="PTHR19446">
    <property type="entry name" value="REVERSE TRANSCRIPTASES"/>
    <property type="match status" value="1"/>
</dbReference>
<sequence>MHLFSHLPIWPPTDPDEIAKLIAQLKSGKAPGPDLIPAEAIKLHPKWWAGILAKTFDAINASGIIPKIWKEAIIVPIHKKGSPMEPENYRNISLLSIIGKIYASFLLTKLLRWVDETNQIGHEQAGFRIKRSTTDHAIVLYHLARKYSSPPRGYLCAAFLDLKAAFDSVPRNILWEKLAKQGIDRRLLWLISQLHEDSAKPIPTSAPNAPLCVSNAAMRLELKIASLETCLWKQVFNYWLSLWHRLPDHYLAQCLWRDEFSSLWTSRIHAKLLSYGISPLDSLKLDQTTAQRLIRQRLDDIDLQRNYMLGGGVCSPQNIGITLTYCVPSYLSSLSTVAHRLAFTKARFNVFPSNALRHRFSKGQTSAMCECDKEMPESLQHIMFTCPLFKVVIYVLFLSVWAYGRNKLLLLLLHSTMAIKIIPQRRLQGRKPRRKMNTQALQDPIKWDCFQMTLKDHLLSEFPDNIEEHWTKLKTSIIADCEQTIGYQTKKHQDWFDENDSEIERMTDKKRKAFQIWQRDRNCATKKKTYANAKAEVQRRPRELKNTWWIKKPLKRSST</sequence>
<evidence type="ECO:0000313" key="3">
    <source>
        <dbReference type="Proteomes" id="UP001178461"/>
    </source>
</evidence>
<keyword evidence="3" id="KW-1185">Reference proteome</keyword>
<name>A0AA35PVB4_9SAUR</name>
<organism evidence="2 3">
    <name type="scientific">Podarcis lilfordi</name>
    <name type="common">Lilford's wall lizard</name>
    <dbReference type="NCBI Taxonomy" id="74358"/>
    <lineage>
        <taxon>Eukaryota</taxon>
        <taxon>Metazoa</taxon>
        <taxon>Chordata</taxon>
        <taxon>Craniata</taxon>
        <taxon>Vertebrata</taxon>
        <taxon>Euteleostomi</taxon>
        <taxon>Lepidosauria</taxon>
        <taxon>Squamata</taxon>
        <taxon>Bifurcata</taxon>
        <taxon>Unidentata</taxon>
        <taxon>Episquamata</taxon>
        <taxon>Laterata</taxon>
        <taxon>Lacertibaenia</taxon>
        <taxon>Lacertidae</taxon>
        <taxon>Podarcis</taxon>
    </lineage>
</organism>
<reference evidence="2" key="1">
    <citation type="submission" date="2022-12" db="EMBL/GenBank/DDBJ databases">
        <authorList>
            <person name="Alioto T."/>
            <person name="Alioto T."/>
            <person name="Gomez Garrido J."/>
        </authorList>
    </citation>
    <scope>NUCLEOTIDE SEQUENCE</scope>
</reference>
<dbReference type="AlphaFoldDB" id="A0AA35PVB4"/>
<dbReference type="CDD" id="cd01650">
    <property type="entry name" value="RT_nLTR_like"/>
    <property type="match status" value="1"/>
</dbReference>
<dbReference type="EMBL" id="OX395145">
    <property type="protein sequence ID" value="CAI5799313.1"/>
    <property type="molecule type" value="Genomic_DNA"/>
</dbReference>
<feature type="domain" description="Reverse transcriptase" evidence="1">
    <location>
        <begin position="77"/>
        <end position="190"/>
    </location>
</feature>
<protein>
    <recommendedName>
        <fullName evidence="1">Reverse transcriptase domain-containing protein</fullName>
    </recommendedName>
</protein>
<evidence type="ECO:0000259" key="1">
    <source>
        <dbReference type="Pfam" id="PF00078"/>
    </source>
</evidence>
<proteinExistence type="predicted"/>
<dbReference type="InterPro" id="IPR000477">
    <property type="entry name" value="RT_dom"/>
</dbReference>
<dbReference type="Proteomes" id="UP001178461">
    <property type="component" value="Chromosome W"/>
</dbReference>
<gene>
    <name evidence="2" type="ORF">PODLI_1B001447</name>
</gene>